<dbReference type="AlphaFoldDB" id="A0A8J5Z805"/>
<dbReference type="InterPro" id="IPR043502">
    <property type="entry name" value="DNA/RNA_pol_sf"/>
</dbReference>
<dbReference type="PANTHER" id="PTHR11439">
    <property type="entry name" value="GAG-POL-RELATED RETROTRANSPOSON"/>
    <property type="match status" value="1"/>
</dbReference>
<feature type="domain" description="Reverse transcriptase Ty1/copia-type" evidence="1">
    <location>
        <begin position="3"/>
        <end position="73"/>
    </location>
</feature>
<dbReference type="SUPFAM" id="SSF56672">
    <property type="entry name" value="DNA/RNA polymerases"/>
    <property type="match status" value="1"/>
</dbReference>
<dbReference type="OrthoDB" id="414945at2759"/>
<dbReference type="InterPro" id="IPR013103">
    <property type="entry name" value="RVT_2"/>
</dbReference>
<proteinExistence type="predicted"/>
<feature type="domain" description="Reverse transcriptase Ty1/copia-type" evidence="1">
    <location>
        <begin position="74"/>
        <end position="155"/>
    </location>
</feature>
<evidence type="ECO:0000259" key="1">
    <source>
        <dbReference type="Pfam" id="PF07727"/>
    </source>
</evidence>
<dbReference type="EMBL" id="JAHUZN010000009">
    <property type="protein sequence ID" value="KAG8483529.1"/>
    <property type="molecule type" value="Genomic_DNA"/>
</dbReference>
<name>A0A8J5Z805_9ROSI</name>
<dbReference type="PANTHER" id="PTHR11439:SF467">
    <property type="entry name" value="INTEGRASE CATALYTIC DOMAIN-CONTAINING PROTEIN"/>
    <property type="match status" value="1"/>
</dbReference>
<evidence type="ECO:0000313" key="2">
    <source>
        <dbReference type="EMBL" id="KAG8483529.1"/>
    </source>
</evidence>
<accession>A0A8J5Z805</accession>
<evidence type="ECO:0000313" key="3">
    <source>
        <dbReference type="Proteomes" id="UP000701853"/>
    </source>
</evidence>
<gene>
    <name evidence="2" type="ORF">CXB51_022381</name>
</gene>
<reference evidence="2 3" key="1">
    <citation type="journal article" date="2021" name="bioRxiv">
        <title>The Gossypium anomalum genome as a resource for cotton improvement and evolutionary analysis of hybrid incompatibility.</title>
        <authorList>
            <person name="Grover C.E."/>
            <person name="Yuan D."/>
            <person name="Arick M.A."/>
            <person name="Miller E.R."/>
            <person name="Hu G."/>
            <person name="Peterson D.G."/>
            <person name="Wendel J.F."/>
            <person name="Udall J.A."/>
        </authorList>
    </citation>
    <scope>NUCLEOTIDE SEQUENCE [LARGE SCALE GENOMIC DNA]</scope>
    <source>
        <strain evidence="2">JFW-Udall</strain>
        <tissue evidence="2">Leaf</tissue>
    </source>
</reference>
<organism evidence="2 3">
    <name type="scientific">Gossypium anomalum</name>
    <dbReference type="NCBI Taxonomy" id="47600"/>
    <lineage>
        <taxon>Eukaryota</taxon>
        <taxon>Viridiplantae</taxon>
        <taxon>Streptophyta</taxon>
        <taxon>Embryophyta</taxon>
        <taxon>Tracheophyta</taxon>
        <taxon>Spermatophyta</taxon>
        <taxon>Magnoliopsida</taxon>
        <taxon>eudicotyledons</taxon>
        <taxon>Gunneridae</taxon>
        <taxon>Pentapetalae</taxon>
        <taxon>rosids</taxon>
        <taxon>malvids</taxon>
        <taxon>Malvales</taxon>
        <taxon>Malvaceae</taxon>
        <taxon>Malvoideae</taxon>
        <taxon>Gossypium</taxon>
    </lineage>
</organism>
<comment type="caution">
    <text evidence="2">The sequence shown here is derived from an EMBL/GenBank/DDBJ whole genome shotgun (WGS) entry which is preliminary data.</text>
</comment>
<dbReference type="Pfam" id="PF07727">
    <property type="entry name" value="RVT_2"/>
    <property type="match status" value="2"/>
</dbReference>
<sequence>MVRAVTIRTILAIAVMKKWQLRQVDVNSAFLNGKLTEEIFMDQPPGFEVFDSSGQKLFCRLNKALYGLRQTPCLLLMAYVDDIVITSSSDVAIDSVVRQLHSKFALKDMGRLNFFLGIKVHTTSQGMYLSQRKYVQEILAKVDMTGAAATPTPMVCIPKLVASDESQACLDGHLYRSLVGMLQYLCITRPDLSFCVNKLSQYMNSPSDNADWASSIEDRRSTTGYVLYLGKNPIAWCSKKQAMVSRSSSEVEYRSLANYVSEVLWVKKLLVEIGVGLEQTPVVWCDNTSTVSMSVNPTHHARVKHVEIDHHFVREKVLDGTLQLHQSIWLLEVNFRRGKNRENVRAVERKLVSC</sequence>
<dbReference type="CDD" id="cd09272">
    <property type="entry name" value="RNase_HI_RT_Ty1"/>
    <property type="match status" value="1"/>
</dbReference>
<keyword evidence="3" id="KW-1185">Reference proteome</keyword>
<protein>
    <recommendedName>
        <fullName evidence="1">Reverse transcriptase Ty1/copia-type domain-containing protein</fullName>
    </recommendedName>
</protein>
<dbReference type="Proteomes" id="UP000701853">
    <property type="component" value="Chromosome 9"/>
</dbReference>